<gene>
    <name evidence="9" type="primary">gmhA</name>
    <name evidence="11" type="ORF">D5281_05530</name>
</gene>
<sequence length="192" mass="21102">MNMQHWIKDNISQKEDLLKKLEIDGYMSVLEDAGTAMIETLKGGNKIMIAGNGGSAADAQHFAGEILGRFELERAPLPAISLCVDPSVVTSIANDYSYQEVFSRQIEGIGREGDLFAAISTSGNSENLIYAIRAAKKKKIKVIGFLGKDGGRMKELCDCALIVPSDATPRIQEIHIWSIHLLCEMIEKELFT</sequence>
<evidence type="ECO:0000256" key="7">
    <source>
        <dbReference type="ARBA" id="ARBA00023235"/>
    </source>
</evidence>
<comment type="cofactor">
    <cofactor evidence="9">
        <name>Zn(2+)</name>
        <dbReference type="ChEBI" id="CHEBI:29105"/>
    </cofactor>
    <text evidence="9">Binds 1 zinc ion per subunit.</text>
</comment>
<feature type="binding site" evidence="9">
    <location>
        <position position="172"/>
    </location>
    <ligand>
        <name>Zn(2+)</name>
        <dbReference type="ChEBI" id="CHEBI:29105"/>
    </ligand>
</feature>
<dbReference type="GO" id="GO:0005975">
    <property type="term" value="P:carbohydrate metabolic process"/>
    <property type="evidence" value="ECO:0007669"/>
    <property type="project" value="UniProtKB-UniRule"/>
</dbReference>
<protein>
    <recommendedName>
        <fullName evidence="9">Phosphoheptose isomerase</fullName>
        <ecNumber evidence="9">5.3.1.28</ecNumber>
    </recommendedName>
    <alternativeName>
        <fullName evidence="9">Sedoheptulose 7-phosphate isomerase</fullName>
    </alternativeName>
</protein>
<keyword evidence="12" id="KW-1185">Reference proteome</keyword>
<comment type="subcellular location">
    <subcellularLocation>
        <location evidence="2 9">Cytoplasm</location>
    </subcellularLocation>
</comment>
<feature type="binding site" evidence="9">
    <location>
        <position position="172"/>
    </location>
    <ligand>
        <name>substrate</name>
    </ligand>
</feature>
<dbReference type="Proteomes" id="UP001154420">
    <property type="component" value="Unassembled WGS sequence"/>
</dbReference>
<feature type="binding site" evidence="9">
    <location>
        <position position="61"/>
    </location>
    <ligand>
        <name>Zn(2+)</name>
        <dbReference type="ChEBI" id="CHEBI:29105"/>
    </ligand>
</feature>
<dbReference type="SUPFAM" id="SSF53697">
    <property type="entry name" value="SIS domain"/>
    <property type="match status" value="1"/>
</dbReference>
<dbReference type="GO" id="GO:0008270">
    <property type="term" value="F:zinc ion binding"/>
    <property type="evidence" value="ECO:0007669"/>
    <property type="project" value="UniProtKB-UniRule"/>
</dbReference>
<evidence type="ECO:0000256" key="5">
    <source>
        <dbReference type="ARBA" id="ARBA00022723"/>
    </source>
</evidence>
<dbReference type="Gene3D" id="3.40.50.10490">
    <property type="entry name" value="Glucose-6-phosphate isomerase like protein, domain 1"/>
    <property type="match status" value="1"/>
</dbReference>
<feature type="binding site" evidence="9">
    <location>
        <position position="180"/>
    </location>
    <ligand>
        <name>Zn(2+)</name>
        <dbReference type="ChEBI" id="CHEBI:29105"/>
    </ligand>
</feature>
<evidence type="ECO:0000256" key="2">
    <source>
        <dbReference type="ARBA" id="ARBA00004496"/>
    </source>
</evidence>
<dbReference type="GO" id="GO:0005737">
    <property type="term" value="C:cytoplasm"/>
    <property type="evidence" value="ECO:0007669"/>
    <property type="project" value="UniProtKB-SubCell"/>
</dbReference>
<keyword evidence="6 9" id="KW-0862">Zinc</keyword>
<dbReference type="AlphaFoldDB" id="A0A9X5GQC8"/>
<dbReference type="InterPro" id="IPR050099">
    <property type="entry name" value="SIS_GmhA/DiaA_subfam"/>
</dbReference>
<comment type="catalytic activity">
    <reaction evidence="1 9">
        <text>2 D-sedoheptulose 7-phosphate = D-glycero-alpha-D-manno-heptose 7-phosphate + D-glycero-beta-D-manno-heptose 7-phosphate</text>
        <dbReference type="Rhea" id="RHEA:27489"/>
        <dbReference type="ChEBI" id="CHEBI:57483"/>
        <dbReference type="ChEBI" id="CHEBI:60203"/>
        <dbReference type="ChEBI" id="CHEBI:60204"/>
        <dbReference type="EC" id="5.3.1.28"/>
    </reaction>
</comment>
<name>A0A9X5GQC8_9FIRM</name>
<feature type="binding site" evidence="9">
    <location>
        <position position="125"/>
    </location>
    <ligand>
        <name>substrate</name>
    </ligand>
</feature>
<feature type="binding site" evidence="9">
    <location>
        <position position="65"/>
    </location>
    <ligand>
        <name>Zn(2+)</name>
        <dbReference type="ChEBI" id="CHEBI:29105"/>
    </ligand>
</feature>
<dbReference type="OrthoDB" id="9781311at2"/>
<comment type="pathway">
    <text evidence="9">Carbohydrate biosynthesis; D-glycero-D-manno-heptose 7-phosphate biosynthesis; D-glycero-alpha-D-manno-heptose 7-phosphate and D-glycero-beta-D-manno-heptose 7-phosphate from sedoheptulose 7-phosphate: step 1/1.</text>
</comment>
<comment type="similarity">
    <text evidence="3 9">Belongs to the SIS family. GmhA subfamily.</text>
</comment>
<dbReference type="Pfam" id="PF13580">
    <property type="entry name" value="SIS_2"/>
    <property type="match status" value="1"/>
</dbReference>
<comment type="miscellaneous">
    <text evidence="9">The reaction produces a racemic mixture of D-glycero-alpha-D-manno-heptose 7-phosphate and D-glycero-beta-D-manno-heptose 7-phosphate.</text>
</comment>
<evidence type="ECO:0000313" key="12">
    <source>
        <dbReference type="Proteomes" id="UP001154420"/>
    </source>
</evidence>
<keyword evidence="5 9" id="KW-0479">Metal-binding</keyword>
<keyword evidence="4 9" id="KW-0963">Cytoplasm</keyword>
<dbReference type="InterPro" id="IPR046348">
    <property type="entry name" value="SIS_dom_sf"/>
</dbReference>
<dbReference type="InterPro" id="IPR035461">
    <property type="entry name" value="GmhA/DiaA"/>
</dbReference>
<dbReference type="EC" id="5.3.1.28" evidence="9"/>
<dbReference type="PANTHER" id="PTHR30390:SF6">
    <property type="entry name" value="DNAA INITIATOR-ASSOCIATING PROTEIN DIAA"/>
    <property type="match status" value="1"/>
</dbReference>
<evidence type="ECO:0000256" key="9">
    <source>
        <dbReference type="HAMAP-Rule" id="MF_00067"/>
    </source>
</evidence>
<dbReference type="EMBL" id="QZDT01000005">
    <property type="protein sequence ID" value="NBJ92063.1"/>
    <property type="molecule type" value="Genomic_DNA"/>
</dbReference>
<dbReference type="CDD" id="cd05006">
    <property type="entry name" value="SIS_GmhA"/>
    <property type="match status" value="1"/>
</dbReference>
<accession>A0A9X5GQC8</accession>
<evidence type="ECO:0000256" key="1">
    <source>
        <dbReference type="ARBA" id="ARBA00000348"/>
    </source>
</evidence>
<organism evidence="11 12">
    <name type="scientific">Parablautia muri</name>
    <dbReference type="NCBI Taxonomy" id="2320879"/>
    <lineage>
        <taxon>Bacteria</taxon>
        <taxon>Bacillati</taxon>
        <taxon>Bacillota</taxon>
        <taxon>Clostridia</taxon>
        <taxon>Lachnospirales</taxon>
        <taxon>Lachnospiraceae</taxon>
        <taxon>Parablautia</taxon>
    </lineage>
</organism>
<keyword evidence="7 9" id="KW-0413">Isomerase</keyword>
<dbReference type="HAMAP" id="MF_00067">
    <property type="entry name" value="GmhA"/>
    <property type="match status" value="1"/>
</dbReference>
<comment type="function">
    <text evidence="9">Catalyzes the isomerization of sedoheptulose 7-phosphate in D-glycero-D-manno-heptose 7-phosphate.</text>
</comment>
<reference evidence="11" key="1">
    <citation type="submission" date="2018-09" db="EMBL/GenBank/DDBJ databases">
        <title>Murine metabolic-syndrome-specific gut microbial biobank.</title>
        <authorList>
            <person name="Liu C."/>
        </authorList>
    </citation>
    <scope>NUCLEOTIDE SEQUENCE</scope>
    <source>
        <strain evidence="11">D42-62</strain>
    </source>
</reference>
<dbReference type="PANTHER" id="PTHR30390">
    <property type="entry name" value="SEDOHEPTULOSE 7-PHOSPHATE ISOMERASE / DNAA INITIATOR-ASSOCIATING FACTOR FOR REPLICATION INITIATION"/>
    <property type="match status" value="1"/>
</dbReference>
<feature type="binding site" evidence="9">
    <location>
        <begin position="94"/>
        <end position="95"/>
    </location>
    <ligand>
        <name>substrate</name>
    </ligand>
</feature>
<proteinExistence type="inferred from homology"/>
<feature type="domain" description="SIS" evidence="10">
    <location>
        <begin position="37"/>
        <end position="192"/>
    </location>
</feature>
<feature type="binding site" evidence="9">
    <location>
        <begin position="52"/>
        <end position="54"/>
    </location>
    <ligand>
        <name>substrate</name>
    </ligand>
</feature>
<dbReference type="InterPro" id="IPR001347">
    <property type="entry name" value="SIS_dom"/>
</dbReference>
<evidence type="ECO:0000256" key="6">
    <source>
        <dbReference type="ARBA" id="ARBA00022833"/>
    </source>
</evidence>
<evidence type="ECO:0000256" key="3">
    <source>
        <dbReference type="ARBA" id="ARBA00009894"/>
    </source>
</evidence>
<evidence type="ECO:0000256" key="4">
    <source>
        <dbReference type="ARBA" id="ARBA00022490"/>
    </source>
</evidence>
<dbReference type="GO" id="GO:0097367">
    <property type="term" value="F:carbohydrate derivative binding"/>
    <property type="evidence" value="ECO:0007669"/>
    <property type="project" value="InterPro"/>
</dbReference>
<feature type="binding site" evidence="9">
    <location>
        <position position="65"/>
    </location>
    <ligand>
        <name>substrate</name>
    </ligand>
</feature>
<evidence type="ECO:0000313" key="11">
    <source>
        <dbReference type="EMBL" id="NBJ92063.1"/>
    </source>
</evidence>
<dbReference type="InterPro" id="IPR004515">
    <property type="entry name" value="Phosphoheptose_Isoase"/>
</dbReference>
<comment type="caution">
    <text evidence="11">The sequence shown here is derived from an EMBL/GenBank/DDBJ whole genome shotgun (WGS) entry which is preliminary data.</text>
</comment>
<evidence type="ECO:0000256" key="8">
    <source>
        <dbReference type="ARBA" id="ARBA00023277"/>
    </source>
</evidence>
<dbReference type="PROSITE" id="PS51464">
    <property type="entry name" value="SIS"/>
    <property type="match status" value="1"/>
</dbReference>
<feature type="binding site" evidence="9">
    <location>
        <begin position="120"/>
        <end position="122"/>
    </location>
    <ligand>
        <name>substrate</name>
    </ligand>
</feature>
<dbReference type="GO" id="GO:1901135">
    <property type="term" value="P:carbohydrate derivative metabolic process"/>
    <property type="evidence" value="ECO:0007669"/>
    <property type="project" value="InterPro"/>
</dbReference>
<dbReference type="GO" id="GO:0008968">
    <property type="term" value="F:D-sedoheptulose 7-phosphate isomerase activity"/>
    <property type="evidence" value="ECO:0007669"/>
    <property type="project" value="UniProtKB-UniRule"/>
</dbReference>
<evidence type="ECO:0000259" key="10">
    <source>
        <dbReference type="PROSITE" id="PS51464"/>
    </source>
</evidence>
<keyword evidence="8 9" id="KW-0119">Carbohydrate metabolism</keyword>